<feature type="compositionally biased region" description="Pro residues" evidence="1">
    <location>
        <begin position="1187"/>
        <end position="1212"/>
    </location>
</feature>
<dbReference type="Gene3D" id="3.40.50.300">
    <property type="entry name" value="P-loop containing nucleotide triphosphate hydrolases"/>
    <property type="match status" value="1"/>
</dbReference>
<dbReference type="Gene3D" id="1.10.10.440">
    <property type="entry name" value="FF domain"/>
    <property type="match status" value="2"/>
</dbReference>
<dbReference type="Gene3D" id="1.10.555.10">
    <property type="entry name" value="Rho GTPase activation protein"/>
    <property type="match status" value="1"/>
</dbReference>
<dbReference type="InterPro" id="IPR032835">
    <property type="entry name" value="RhoGAP-FF1"/>
</dbReference>
<dbReference type="SUPFAM" id="SSF48350">
    <property type="entry name" value="GTPase activation domain, GAP"/>
    <property type="match status" value="1"/>
</dbReference>
<feature type="domain" description="PG1 pseudoGTPase" evidence="3">
    <location>
        <begin position="654"/>
        <end position="833"/>
    </location>
</feature>
<feature type="compositionally biased region" description="Low complexity" evidence="1">
    <location>
        <begin position="1539"/>
        <end position="1572"/>
    </location>
</feature>
<dbReference type="PANTHER" id="PTHR46005">
    <property type="entry name" value="RHO GTPASE-ACTIVATING PROTEIN 190"/>
    <property type="match status" value="1"/>
</dbReference>
<dbReference type="CDD" id="cd22207">
    <property type="entry name" value="pseudoGTPaseD_p190RhoGAP"/>
    <property type="match status" value="1"/>
</dbReference>
<accession>A0A553NZN7</accession>
<dbReference type="Pfam" id="PF23083">
    <property type="entry name" value="FF_RHG35_4th"/>
    <property type="match status" value="1"/>
</dbReference>
<evidence type="ECO:0000313" key="5">
    <source>
        <dbReference type="EMBL" id="TRY70900.1"/>
    </source>
</evidence>
<dbReference type="GO" id="GO:0005525">
    <property type="term" value="F:GTP binding"/>
    <property type="evidence" value="ECO:0007669"/>
    <property type="project" value="InterPro"/>
</dbReference>
<feature type="compositionally biased region" description="Basic and acidic residues" evidence="1">
    <location>
        <begin position="1377"/>
        <end position="1388"/>
    </location>
</feature>
<dbReference type="GO" id="GO:0007266">
    <property type="term" value="P:Rho protein signal transduction"/>
    <property type="evidence" value="ECO:0007669"/>
    <property type="project" value="TreeGrafter"/>
</dbReference>
<dbReference type="InterPro" id="IPR001806">
    <property type="entry name" value="Small_GTPase"/>
</dbReference>
<dbReference type="InterPro" id="IPR036517">
    <property type="entry name" value="FF_domain_sf"/>
</dbReference>
<dbReference type="CDD" id="cd22249">
    <property type="entry name" value="UDM1_RNF168_RNF169-like"/>
    <property type="match status" value="1"/>
</dbReference>
<feature type="domain" description="PG2 pseudoGTPase" evidence="4">
    <location>
        <begin position="850"/>
        <end position="1014"/>
    </location>
</feature>
<dbReference type="Pfam" id="PF19518">
    <property type="entry name" value="RhoGAP_pG1_pG2"/>
    <property type="match status" value="1"/>
</dbReference>
<dbReference type="CDD" id="cd00882">
    <property type="entry name" value="Ras_like_GTPase"/>
    <property type="match status" value="1"/>
</dbReference>
<dbReference type="GO" id="GO:0008361">
    <property type="term" value="P:regulation of cell size"/>
    <property type="evidence" value="ECO:0007669"/>
    <property type="project" value="TreeGrafter"/>
</dbReference>
<dbReference type="InterPro" id="IPR039006">
    <property type="entry name" value="RhoGAP_pG2"/>
</dbReference>
<dbReference type="OMA" id="RIVKMRN"/>
<evidence type="ECO:0000313" key="6">
    <source>
        <dbReference type="Proteomes" id="UP000318571"/>
    </source>
</evidence>
<protein>
    <recommendedName>
        <fullName evidence="7">Rho-GAP domain-containing protein</fullName>
    </recommendedName>
</protein>
<dbReference type="GO" id="GO:0003924">
    <property type="term" value="F:GTPase activity"/>
    <property type="evidence" value="ECO:0007669"/>
    <property type="project" value="InterPro"/>
</dbReference>
<dbReference type="PRINTS" id="PR00449">
    <property type="entry name" value="RASTRNSFRMNG"/>
</dbReference>
<dbReference type="PROSITE" id="PS50238">
    <property type="entry name" value="RHOGAP"/>
    <property type="match status" value="1"/>
</dbReference>
<reference evidence="5 6" key="1">
    <citation type="journal article" date="2018" name="Nat. Ecol. Evol.">
        <title>Genomic signatures of mitonuclear coevolution across populations of Tigriopus californicus.</title>
        <authorList>
            <person name="Barreto F.S."/>
            <person name="Watson E.T."/>
            <person name="Lima T.G."/>
            <person name="Willett C.S."/>
            <person name="Edmands S."/>
            <person name="Li W."/>
            <person name="Burton R.S."/>
        </authorList>
    </citation>
    <scope>NUCLEOTIDE SEQUENCE [LARGE SCALE GENOMIC DNA]</scope>
    <source>
        <strain evidence="5 6">San Diego</strain>
    </source>
</reference>
<dbReference type="Pfam" id="PF00071">
    <property type="entry name" value="Ras"/>
    <property type="match status" value="1"/>
</dbReference>
<dbReference type="Pfam" id="PF16512">
    <property type="entry name" value="RhoGAP-FF1"/>
    <property type="match status" value="1"/>
</dbReference>
<sequence length="1889" mass="210260">MEPLPLSTSSSRSSGTGFVGGVPPSASGVGGFTGIASGGGSSGGSDHKLSAKLESWSATLAGGGRGVMRAAAGGLTLRRGDSAVGTGPAKTLSIAVVGLSGSEKDKGSVGIGKSCLCNRFIQPLADNYSVDHISVFSQSDFSGRVVNNDHFLFWGDIRKYNEEGTEFHLQVVEQTEFIDDASFQPFRASGKSEPYVKRCSNTRLNSAEKLAYICKDQLGLEREYEQKLLPDGRFLVDGFLVLFDVSMVPNRSPERQVEITSQILMNVLKSKKPAVIVATKCDEANEILVRELERLVNRKEFKALNIPVVETSSHENINVDHAFFALAQLIDKSRGRSRIVSYMEAAHIRREVLDFTTEGYVRLLRQEVRDYGALWGTALKKLCQFQEYQNYVNEFGRESAQRLFRRHVKKLKDEYLGEKVQRYFDLLPEVLREMFPDFDTLGEGDWGLVKERVREHPDFHHFFIEHPNDTTWMEADLFDGDVAENRIPFEILEMPDAETVFKNHLNQLHVHHKILELRHDFKKMLEDMGCVTPGKSLNELRVLFLGRECFENLPEKEIELLLERADLFYQFRSSPAGTVTQDDILDITESLQEDSRWKALDRLDADRKLLLFQHLGFVHCPIREHCPAFPHCTDSLVERIVAKKAQRPPSWSRTNDNNHLNLVILGVESLASNLALSVRTLCHDDEFEHQGQVFSLDYRTISGDVSLPENAFRTQDFLPHGCFCTFSDPNSFEYIRTSLEKTLLSNLEQEDRLPFQGLPLVIVFGPRANLTFKELETLREEGQALADSLQCPFIDVCLEGSLNPDDAKVLFKDVLIEESLRALIESIRQRSGLLNIYKSVPNNASEPDIRIIMCLLCGDPYSVENVLGPLLNQQNCYLSGERSLALETQLGDSKRKVEVILSSYHSVNDFQDELVHGFILVYSTKRKASLATLSAFSMKIPQSPIQILAVTEGASHPGGIGFSASSELDSLLINEGNNLADRLNAHFMTSTSAIQQKSSFYTPFFKEVFEKKSEIERAFSMDSSTRLDDSGEGTLERPRRQPMPPPRIDSYRMYSRPPGPPSNASRSGSGSEIYERLHDEDRLPLSGSEDSDVYNSMDRPNGSGRPIVPGAEHLVKPSQVKNRKKQPAALTALEIESLPLPPRPSFFKPTPSASVGVLDPMNSASLSPPTYARVSKEEKRLSAPQTRVPPPPYAIKHGTPPPLPTSQRPPLPSRSFAQGAELSGGTSGASPASNALPTFFPNKGWVDDSIFIRRSGHEDDFASNGSSVNAGAFTTGRRGRGPPPVKPRAQLPGKLNMNDFQKVTSALSTMQVDVPKRSPRTSTGSAPLASAEDVDQQGYAVPRDTLAGTPQGSGAVYAQPVTDVSNGRGHSRTSHRERREQIALQHDETDSESDSSSDETRSSGATRSRSNGQKRLRKKRNAAIPVAMPTVPSLPPAAVRPPVVPPVLPSSERVSPPDHERATSAMESSSYPLLISESDDDDSSSNNNTNQNGNAPPPPYMPPPHPSRHPHHPPPPSRRPQQRYRPLRTTSAIGLTTSGPPGVAIPGGNNGPPANRPPSGTRRGTRGSRGPRASSVGRANSAPYYPKFDESGAFSRDDTSPKTDKELEKQRKKFDKELKQRQKDAERRKMKDEKRRVKEAEKQEKQEAKDRKREAKTKMKANSVQSHATLDDFRTSPENPLPEFLEKAIQFIEKEGLDAEGLYRVPGNRAHVDLLFQQFDEGMADDSIKRAFLSPCDGVCLSSSDHNIDIVALDIAVNAVATAVKDFFFKRLPPILDPEHMSELESISLMQDRSIKILELGKLLKRLPKTNFAVLKFIFQHFVRVTELSKDNCMDSKNLAICWWPTLLQYEFGDLNKFESMRPHLEDIVQTMIDQFRFLFCGQEEVMMV</sequence>
<feature type="compositionally biased region" description="Pro residues" evidence="1">
    <location>
        <begin position="1432"/>
        <end position="1448"/>
    </location>
</feature>
<dbReference type="SUPFAM" id="SSF52540">
    <property type="entry name" value="P-loop containing nucleoside triphosphate hydrolases"/>
    <property type="match status" value="1"/>
</dbReference>
<dbReference type="InterPro" id="IPR008936">
    <property type="entry name" value="Rho_GTPase_activation_prot"/>
</dbReference>
<dbReference type="PROSITE" id="PS51853">
    <property type="entry name" value="PG2"/>
    <property type="match status" value="1"/>
</dbReference>
<feature type="compositionally biased region" description="Polar residues" evidence="1">
    <location>
        <begin position="1298"/>
        <end position="1311"/>
    </location>
</feature>
<dbReference type="Pfam" id="PF00620">
    <property type="entry name" value="RhoGAP"/>
    <property type="match status" value="1"/>
</dbReference>
<feature type="compositionally biased region" description="Low complexity" evidence="1">
    <location>
        <begin position="7"/>
        <end position="23"/>
    </location>
</feature>
<dbReference type="STRING" id="6832.A0A553NZN7"/>
<dbReference type="GO" id="GO:0050770">
    <property type="term" value="P:regulation of axonogenesis"/>
    <property type="evidence" value="ECO:0007669"/>
    <property type="project" value="TreeGrafter"/>
</dbReference>
<dbReference type="PROSITE" id="PS51852">
    <property type="entry name" value="PG1"/>
    <property type="match status" value="1"/>
</dbReference>
<dbReference type="EMBL" id="VCGU01000009">
    <property type="protein sequence ID" value="TRY70900.1"/>
    <property type="molecule type" value="Genomic_DNA"/>
</dbReference>
<dbReference type="Proteomes" id="UP000318571">
    <property type="component" value="Chromosome 9"/>
</dbReference>
<feature type="compositionally biased region" description="Basic and acidic residues" evidence="1">
    <location>
        <begin position="1020"/>
        <end position="1039"/>
    </location>
</feature>
<feature type="compositionally biased region" description="Pro residues" evidence="1">
    <location>
        <begin position="1495"/>
        <end position="1505"/>
    </location>
</feature>
<dbReference type="InterPro" id="IPR000198">
    <property type="entry name" value="RhoGAP_dom"/>
</dbReference>
<keyword evidence="6" id="KW-1185">Reference proteome</keyword>
<evidence type="ECO:0000256" key="1">
    <source>
        <dbReference type="SAM" id="MobiDB-lite"/>
    </source>
</evidence>
<dbReference type="PANTHER" id="PTHR46005:SF4">
    <property type="entry name" value="RHO GTPASE-ACTIVATING PROTEIN 190"/>
    <property type="match status" value="1"/>
</dbReference>
<feature type="compositionally biased region" description="Polar residues" evidence="1">
    <location>
        <begin position="1528"/>
        <end position="1538"/>
    </location>
</feature>
<dbReference type="InterPro" id="IPR027417">
    <property type="entry name" value="P-loop_NTPase"/>
</dbReference>
<dbReference type="SMART" id="SM00324">
    <property type="entry name" value="RhoGAP"/>
    <property type="match status" value="1"/>
</dbReference>
<dbReference type="InterPro" id="IPR039007">
    <property type="entry name" value="pG1"/>
</dbReference>
<evidence type="ECO:0000259" key="3">
    <source>
        <dbReference type="PROSITE" id="PS51852"/>
    </source>
</evidence>
<dbReference type="InterPro" id="IPR057284">
    <property type="entry name" value="FF_RHG35_4th"/>
</dbReference>
<evidence type="ECO:0000259" key="4">
    <source>
        <dbReference type="PROSITE" id="PS51853"/>
    </source>
</evidence>
<name>A0A553NZN7_TIGCA</name>
<dbReference type="InterPro" id="IPR051978">
    <property type="entry name" value="Rho-GAP_domain"/>
</dbReference>
<evidence type="ECO:0008006" key="7">
    <source>
        <dbReference type="Google" id="ProtNLM"/>
    </source>
</evidence>
<feature type="compositionally biased region" description="Basic and acidic residues" evidence="1">
    <location>
        <begin position="1587"/>
        <end position="1657"/>
    </location>
</feature>
<evidence type="ECO:0000259" key="2">
    <source>
        <dbReference type="PROSITE" id="PS50238"/>
    </source>
</evidence>
<gene>
    <name evidence="5" type="ORF">TCAL_02799</name>
</gene>
<feature type="region of interest" description="Disordered" evidence="1">
    <location>
        <begin position="1"/>
        <end position="23"/>
    </location>
</feature>
<feature type="compositionally biased region" description="Low complexity" evidence="1">
    <location>
        <begin position="1484"/>
        <end position="1494"/>
    </location>
</feature>
<feature type="region of interest" description="Disordered" evidence="1">
    <location>
        <begin position="1258"/>
        <end position="1664"/>
    </location>
</feature>
<feature type="compositionally biased region" description="Basic residues" evidence="1">
    <location>
        <begin position="1412"/>
        <end position="1421"/>
    </location>
</feature>
<feature type="region of interest" description="Disordered" evidence="1">
    <location>
        <begin position="1020"/>
        <end position="1243"/>
    </location>
</feature>
<dbReference type="InterPro" id="IPR045786">
    <property type="entry name" value="RhoGAP_pG1_pG2"/>
</dbReference>
<feature type="compositionally biased region" description="Basic and acidic residues" evidence="1">
    <location>
        <begin position="1073"/>
        <end position="1083"/>
    </location>
</feature>
<dbReference type="GO" id="GO:0005096">
    <property type="term" value="F:GTPase activator activity"/>
    <property type="evidence" value="ECO:0007669"/>
    <property type="project" value="TreeGrafter"/>
</dbReference>
<feature type="domain" description="Rho-GAP" evidence="2">
    <location>
        <begin position="1668"/>
        <end position="1880"/>
    </location>
</feature>
<comment type="caution">
    <text evidence="5">The sequence shown here is derived from an EMBL/GenBank/DDBJ whole genome shotgun (WGS) entry which is preliminary data.</text>
</comment>
<proteinExistence type="predicted"/>
<organism evidence="5 6">
    <name type="scientific">Tigriopus californicus</name>
    <name type="common">Marine copepod</name>
    <dbReference type="NCBI Taxonomy" id="6832"/>
    <lineage>
        <taxon>Eukaryota</taxon>
        <taxon>Metazoa</taxon>
        <taxon>Ecdysozoa</taxon>
        <taxon>Arthropoda</taxon>
        <taxon>Crustacea</taxon>
        <taxon>Multicrustacea</taxon>
        <taxon>Hexanauplia</taxon>
        <taxon>Copepoda</taxon>
        <taxon>Harpacticoida</taxon>
        <taxon>Harpacticidae</taxon>
        <taxon>Tigriopus</taxon>
    </lineage>
</organism>
<dbReference type="GO" id="GO:0005829">
    <property type="term" value="C:cytosol"/>
    <property type="evidence" value="ECO:0007669"/>
    <property type="project" value="TreeGrafter"/>
</dbReference>